<dbReference type="GO" id="GO:0009279">
    <property type="term" value="C:cell outer membrane"/>
    <property type="evidence" value="ECO:0007669"/>
    <property type="project" value="UniProtKB-SubCell"/>
</dbReference>
<accession>A0A1M5EUJ6</accession>
<dbReference type="Pfam" id="PF07715">
    <property type="entry name" value="Plug"/>
    <property type="match status" value="1"/>
</dbReference>
<name>A0A1M5EUJ6_9BACT</name>
<feature type="domain" description="TonB-dependent receptor-like beta-barrel" evidence="12">
    <location>
        <begin position="209"/>
        <end position="653"/>
    </location>
</feature>
<evidence type="ECO:0000256" key="6">
    <source>
        <dbReference type="ARBA" id="ARBA00023077"/>
    </source>
</evidence>
<dbReference type="SUPFAM" id="SSF56935">
    <property type="entry name" value="Porins"/>
    <property type="match status" value="1"/>
</dbReference>
<proteinExistence type="inferred from homology"/>
<dbReference type="Gene3D" id="2.170.130.10">
    <property type="entry name" value="TonB-dependent receptor, plug domain"/>
    <property type="match status" value="1"/>
</dbReference>
<evidence type="ECO:0000256" key="8">
    <source>
        <dbReference type="ARBA" id="ARBA00023170"/>
    </source>
</evidence>
<dbReference type="GO" id="GO:0044718">
    <property type="term" value="P:siderophore transmembrane transport"/>
    <property type="evidence" value="ECO:0007669"/>
    <property type="project" value="TreeGrafter"/>
</dbReference>
<dbReference type="InterPro" id="IPR036942">
    <property type="entry name" value="Beta-barrel_TonB_sf"/>
</dbReference>
<gene>
    <name evidence="14" type="ORF">SAMN05444274_11025</name>
</gene>
<dbReference type="RefSeq" id="WP_073003106.1">
    <property type="nucleotide sequence ID" value="NZ_FQUM01000010.1"/>
</dbReference>
<evidence type="ECO:0000259" key="13">
    <source>
        <dbReference type="Pfam" id="PF07715"/>
    </source>
</evidence>
<evidence type="ECO:0000256" key="2">
    <source>
        <dbReference type="ARBA" id="ARBA00022448"/>
    </source>
</evidence>
<keyword evidence="2 10" id="KW-0813">Transport</keyword>
<keyword evidence="6 11" id="KW-0798">TonB box</keyword>
<dbReference type="InterPro" id="IPR037066">
    <property type="entry name" value="Plug_dom_sf"/>
</dbReference>
<keyword evidence="8" id="KW-0675">Receptor</keyword>
<dbReference type="InterPro" id="IPR039426">
    <property type="entry name" value="TonB-dep_rcpt-like"/>
</dbReference>
<comment type="similarity">
    <text evidence="10 11">Belongs to the TonB-dependent receptor family.</text>
</comment>
<keyword evidence="7 10" id="KW-0472">Membrane</keyword>
<evidence type="ECO:0000256" key="5">
    <source>
        <dbReference type="ARBA" id="ARBA00022729"/>
    </source>
</evidence>
<evidence type="ECO:0000313" key="14">
    <source>
        <dbReference type="EMBL" id="SHF82692.1"/>
    </source>
</evidence>
<keyword evidence="5" id="KW-0732">Signal</keyword>
<evidence type="ECO:0000313" key="15">
    <source>
        <dbReference type="Proteomes" id="UP000184164"/>
    </source>
</evidence>
<keyword evidence="4 10" id="KW-0812">Transmembrane</keyword>
<evidence type="ECO:0000256" key="11">
    <source>
        <dbReference type="RuleBase" id="RU003357"/>
    </source>
</evidence>
<dbReference type="OrthoDB" id="9758472at2"/>
<evidence type="ECO:0000256" key="4">
    <source>
        <dbReference type="ARBA" id="ARBA00022692"/>
    </source>
</evidence>
<dbReference type="PANTHER" id="PTHR30069:SF29">
    <property type="entry name" value="HEMOGLOBIN AND HEMOGLOBIN-HAPTOGLOBIN-BINDING PROTEIN 1-RELATED"/>
    <property type="match status" value="1"/>
</dbReference>
<evidence type="ECO:0000256" key="9">
    <source>
        <dbReference type="ARBA" id="ARBA00023237"/>
    </source>
</evidence>
<evidence type="ECO:0000256" key="10">
    <source>
        <dbReference type="PROSITE-ProRule" id="PRU01360"/>
    </source>
</evidence>
<dbReference type="PANTHER" id="PTHR30069">
    <property type="entry name" value="TONB-DEPENDENT OUTER MEMBRANE RECEPTOR"/>
    <property type="match status" value="1"/>
</dbReference>
<keyword evidence="15" id="KW-1185">Reference proteome</keyword>
<comment type="subcellular location">
    <subcellularLocation>
        <location evidence="1 10">Cell outer membrane</location>
        <topology evidence="1 10">Multi-pass membrane protein</topology>
    </subcellularLocation>
</comment>
<organism evidence="14 15">
    <name type="scientific">Mariniphaga anaerophila</name>
    <dbReference type="NCBI Taxonomy" id="1484053"/>
    <lineage>
        <taxon>Bacteria</taxon>
        <taxon>Pseudomonadati</taxon>
        <taxon>Bacteroidota</taxon>
        <taxon>Bacteroidia</taxon>
        <taxon>Marinilabiliales</taxon>
        <taxon>Prolixibacteraceae</taxon>
        <taxon>Mariniphaga</taxon>
    </lineage>
</organism>
<dbReference type="GO" id="GO:0015344">
    <property type="term" value="F:siderophore uptake transmembrane transporter activity"/>
    <property type="evidence" value="ECO:0007669"/>
    <property type="project" value="TreeGrafter"/>
</dbReference>
<protein>
    <submittedName>
        <fullName evidence="14">Iron complex outermembrane recepter protein</fullName>
    </submittedName>
</protein>
<dbReference type="Gene3D" id="2.40.170.20">
    <property type="entry name" value="TonB-dependent receptor, beta-barrel domain"/>
    <property type="match status" value="1"/>
</dbReference>
<evidence type="ECO:0000256" key="3">
    <source>
        <dbReference type="ARBA" id="ARBA00022452"/>
    </source>
</evidence>
<dbReference type="AlphaFoldDB" id="A0A1M5EUJ6"/>
<sequence length="682" mass="76925">MKRKFRESKQRSFLSFRKWGRKNFSLFSTLHRVVKVSVLSVAYFGSTPVLSVAMSQDTSSVKMEYDLEEIEVSASRAPSVYSEIARVLTVIDTKSIEQGPATSVQELLEQVAAIDVRQRGAEGVQADISIRGGTFDQTLILLNGINITDPQTGHHNLNLPVSLSQIERIEVLKGPAARVYGPNAFSGAINIVTKQNAGKMLEAQVNAGSYKYFDSNLSAGFATGQMNHLLAGNYKSSDGYIDNTDFNSTNVFYSGNLSSAIGKLSAQAGYTDKGFGANSFYTPVYPDQYESTQTTFSSVRLESLTKFNLTPALYFRRHSDKFMLFRNESPDWYENHNFHRTDVKGASLNSWYLWKAGKTSVGAEFRSEKILSNVLGEEMPSFVKVPGEDAFYTKSKNRQIMSLFAEHIFYLNNFTLSTGIMGNHISDEKSEWNFFPGIDISYRLSSSLKAVASWNTSLRMPTFTDLYYSGRTNIGNPLLKPEKSKMLEGGIKMNSKFVNGHLVVFHSRGTNIIDWVKTESDDLWKSMNHTSIVNTGFELDMEFSHWKLLGVNRQGSIRLGYVYNNQDKMSGELISYYVLDNLKHKLVASLNQPVSGNLSFNINFTYQNREGTYTSYNNGSSGSETSYNPFWLVDTKLLYQRNNFKFYVTANNLFNKRYFDLGNIAQPGRWLKTGISYNLNFN</sequence>
<feature type="domain" description="TonB-dependent receptor plug" evidence="13">
    <location>
        <begin position="83"/>
        <end position="188"/>
    </location>
</feature>
<dbReference type="EMBL" id="FQUM01000010">
    <property type="protein sequence ID" value="SHF82692.1"/>
    <property type="molecule type" value="Genomic_DNA"/>
</dbReference>
<reference evidence="14 15" key="1">
    <citation type="submission" date="2016-11" db="EMBL/GenBank/DDBJ databases">
        <authorList>
            <person name="Jaros S."/>
            <person name="Januszkiewicz K."/>
            <person name="Wedrychowicz H."/>
        </authorList>
    </citation>
    <scope>NUCLEOTIDE SEQUENCE [LARGE SCALE GENOMIC DNA]</scope>
    <source>
        <strain evidence="14 15">DSM 26910</strain>
    </source>
</reference>
<evidence type="ECO:0000256" key="1">
    <source>
        <dbReference type="ARBA" id="ARBA00004571"/>
    </source>
</evidence>
<keyword evidence="3 10" id="KW-1134">Transmembrane beta strand</keyword>
<evidence type="ECO:0000256" key="7">
    <source>
        <dbReference type="ARBA" id="ARBA00023136"/>
    </source>
</evidence>
<keyword evidence="9 10" id="KW-0998">Cell outer membrane</keyword>
<dbReference type="InterPro" id="IPR012910">
    <property type="entry name" value="Plug_dom"/>
</dbReference>
<dbReference type="PROSITE" id="PS52016">
    <property type="entry name" value="TONB_DEPENDENT_REC_3"/>
    <property type="match status" value="1"/>
</dbReference>
<dbReference type="Proteomes" id="UP000184164">
    <property type="component" value="Unassembled WGS sequence"/>
</dbReference>
<dbReference type="STRING" id="1484053.SAMN05444274_11025"/>
<evidence type="ECO:0000259" key="12">
    <source>
        <dbReference type="Pfam" id="PF00593"/>
    </source>
</evidence>
<dbReference type="InterPro" id="IPR000531">
    <property type="entry name" value="Beta-barrel_TonB"/>
</dbReference>
<dbReference type="Pfam" id="PF00593">
    <property type="entry name" value="TonB_dep_Rec_b-barrel"/>
    <property type="match status" value="1"/>
</dbReference>